<comment type="similarity">
    <text evidence="2">Belongs to the auxin efflux carrier (TC 2.A.69) family.</text>
</comment>
<feature type="transmembrane region" description="Helical" evidence="8">
    <location>
        <begin position="128"/>
        <end position="148"/>
    </location>
</feature>
<evidence type="ECO:0000256" key="8">
    <source>
        <dbReference type="SAM" id="Phobius"/>
    </source>
</evidence>
<keyword evidence="7 8" id="KW-0472">Membrane</keyword>
<dbReference type="InterPro" id="IPR004776">
    <property type="entry name" value="Mem_transp_PIN-like"/>
</dbReference>
<gene>
    <name evidence="9" type="ORF">ABEG18_21075</name>
</gene>
<feature type="transmembrane region" description="Helical" evidence="8">
    <location>
        <begin position="249"/>
        <end position="270"/>
    </location>
</feature>
<evidence type="ECO:0000256" key="3">
    <source>
        <dbReference type="ARBA" id="ARBA00022448"/>
    </source>
</evidence>
<name>A0AAU7JCX6_9HYPH</name>
<organism evidence="9">
    <name type="scientific">Alsobacter sp. KACC 23698</name>
    <dbReference type="NCBI Taxonomy" id="3149229"/>
    <lineage>
        <taxon>Bacteria</taxon>
        <taxon>Pseudomonadati</taxon>
        <taxon>Pseudomonadota</taxon>
        <taxon>Alphaproteobacteria</taxon>
        <taxon>Hyphomicrobiales</taxon>
        <taxon>Alsobacteraceae</taxon>
        <taxon>Alsobacter</taxon>
    </lineage>
</organism>
<sequence length="305" mass="31976">MLHVLTVVLPVFGLLGLGYVSRATGYLGDRAGEGLSDFVFAIAIPALIFKTLTAAQLPEAQPWGYWLSYFGGVVVVWTLGAQIARRFFAVSHVEGVVAGFTAAQSNTVLVGIPLILEAYGPEGAVPLFLLVAIHLPIMMTTATVLAEGRGVPLRRIVRQLVMNPLLIAIAVSVLARQVGAPLPGALKTIVDMLGAAAGPCALFAMGIALRRYGAGDEPLLSVALTALKLIVHPLVVLVLATRVFTMPNVWAGVAVLFAAMPCGVNAYLFAERYRTGVAISSGAIAISTALCVLSSAFWLAVMGIR</sequence>
<evidence type="ECO:0000313" key="9">
    <source>
        <dbReference type="EMBL" id="XBO38175.1"/>
    </source>
</evidence>
<feature type="transmembrane region" description="Helical" evidence="8">
    <location>
        <begin position="96"/>
        <end position="116"/>
    </location>
</feature>
<feature type="transmembrane region" description="Helical" evidence="8">
    <location>
        <begin position="160"/>
        <end position="179"/>
    </location>
</feature>
<protein>
    <submittedName>
        <fullName evidence="9">AEC family transporter</fullName>
    </submittedName>
</protein>
<dbReference type="Gene3D" id="1.20.1530.20">
    <property type="match status" value="1"/>
</dbReference>
<evidence type="ECO:0000256" key="6">
    <source>
        <dbReference type="ARBA" id="ARBA00022989"/>
    </source>
</evidence>
<evidence type="ECO:0000256" key="4">
    <source>
        <dbReference type="ARBA" id="ARBA00022475"/>
    </source>
</evidence>
<keyword evidence="4" id="KW-1003">Cell membrane</keyword>
<dbReference type="AlphaFoldDB" id="A0AAU7JCX6"/>
<proteinExistence type="inferred from homology"/>
<dbReference type="InterPro" id="IPR038770">
    <property type="entry name" value="Na+/solute_symporter_sf"/>
</dbReference>
<evidence type="ECO:0000256" key="7">
    <source>
        <dbReference type="ARBA" id="ARBA00023136"/>
    </source>
</evidence>
<evidence type="ECO:0000256" key="1">
    <source>
        <dbReference type="ARBA" id="ARBA00004651"/>
    </source>
</evidence>
<feature type="transmembrane region" description="Helical" evidence="8">
    <location>
        <begin position="185"/>
        <end position="207"/>
    </location>
</feature>
<feature type="transmembrane region" description="Helical" evidence="8">
    <location>
        <begin position="219"/>
        <end position="243"/>
    </location>
</feature>
<dbReference type="PANTHER" id="PTHR36838">
    <property type="entry name" value="AUXIN EFFLUX CARRIER FAMILY PROTEIN"/>
    <property type="match status" value="1"/>
</dbReference>
<dbReference type="EMBL" id="CP157484">
    <property type="protein sequence ID" value="XBO38175.1"/>
    <property type="molecule type" value="Genomic_DNA"/>
</dbReference>
<dbReference type="Pfam" id="PF03547">
    <property type="entry name" value="Mem_trans"/>
    <property type="match status" value="2"/>
</dbReference>
<comment type="subcellular location">
    <subcellularLocation>
        <location evidence="1">Cell membrane</location>
        <topology evidence="1">Multi-pass membrane protein</topology>
    </subcellularLocation>
</comment>
<reference evidence="9" key="1">
    <citation type="submission" date="2024-05" db="EMBL/GenBank/DDBJ databases">
        <authorList>
            <person name="Kim S."/>
            <person name="Heo J."/>
            <person name="Choi H."/>
            <person name="Choi Y."/>
            <person name="Kwon S.-W."/>
            <person name="Kim Y."/>
        </authorList>
    </citation>
    <scope>NUCLEOTIDE SEQUENCE</scope>
    <source>
        <strain evidence="9">KACC 23698</strain>
    </source>
</reference>
<keyword evidence="5 8" id="KW-0812">Transmembrane</keyword>
<dbReference type="RefSeq" id="WP_406855012.1">
    <property type="nucleotide sequence ID" value="NZ_CP157484.1"/>
</dbReference>
<evidence type="ECO:0000256" key="5">
    <source>
        <dbReference type="ARBA" id="ARBA00022692"/>
    </source>
</evidence>
<dbReference type="GO" id="GO:0005886">
    <property type="term" value="C:plasma membrane"/>
    <property type="evidence" value="ECO:0007669"/>
    <property type="project" value="UniProtKB-SubCell"/>
</dbReference>
<dbReference type="GO" id="GO:0055085">
    <property type="term" value="P:transmembrane transport"/>
    <property type="evidence" value="ECO:0007669"/>
    <property type="project" value="InterPro"/>
</dbReference>
<keyword evidence="3" id="KW-0813">Transport</keyword>
<keyword evidence="6 8" id="KW-1133">Transmembrane helix</keyword>
<feature type="transmembrane region" description="Helical" evidence="8">
    <location>
        <begin position="63"/>
        <end position="84"/>
    </location>
</feature>
<feature type="transmembrane region" description="Helical" evidence="8">
    <location>
        <begin position="282"/>
        <end position="304"/>
    </location>
</feature>
<evidence type="ECO:0000256" key="2">
    <source>
        <dbReference type="ARBA" id="ARBA00010145"/>
    </source>
</evidence>
<accession>A0AAU7JCX6</accession>
<dbReference type="PANTHER" id="PTHR36838:SF3">
    <property type="entry name" value="TRANSPORTER AUXIN EFFLUX CARRIER EC FAMILY"/>
    <property type="match status" value="1"/>
</dbReference>